<protein>
    <submittedName>
        <fullName evidence="1">Uncharacterized protein</fullName>
    </submittedName>
</protein>
<name>A0A3L6LCQ1_9TRYP</name>
<reference evidence="1 2" key="1">
    <citation type="submission" date="2018-09" db="EMBL/GenBank/DDBJ databases">
        <title>whole genome sequence of T. equiperdum IVM-t1 strain.</title>
        <authorList>
            <person name="Suganuma K."/>
        </authorList>
    </citation>
    <scope>NUCLEOTIDE SEQUENCE [LARGE SCALE GENOMIC DNA]</scope>
    <source>
        <strain evidence="1 2">IVM-t1</strain>
    </source>
</reference>
<sequence length="65" mass="7451">MEACDTYRRDFFRLGFAWPQRNTSGVIVGWQSARAGIRNGGEVEVKTKRLWGCTSPRVVRTFKAE</sequence>
<comment type="caution">
    <text evidence="1">The sequence shown here is derived from an EMBL/GenBank/DDBJ whole genome shotgun (WGS) entry which is preliminary data.</text>
</comment>
<proteinExistence type="predicted"/>
<evidence type="ECO:0000313" key="2">
    <source>
        <dbReference type="Proteomes" id="UP000266743"/>
    </source>
</evidence>
<dbReference type="Proteomes" id="UP000266743">
    <property type="component" value="Chromosome 1"/>
</dbReference>
<gene>
    <name evidence="1" type="ORF">DPX39_010013100</name>
</gene>
<organism evidence="1 2">
    <name type="scientific">Trypanosoma brucei equiperdum</name>
    <dbReference type="NCBI Taxonomy" id="630700"/>
    <lineage>
        <taxon>Eukaryota</taxon>
        <taxon>Discoba</taxon>
        <taxon>Euglenozoa</taxon>
        <taxon>Kinetoplastea</taxon>
        <taxon>Metakinetoplastina</taxon>
        <taxon>Trypanosomatida</taxon>
        <taxon>Trypanosomatidae</taxon>
        <taxon>Trypanosoma</taxon>
    </lineage>
</organism>
<evidence type="ECO:0000313" key="1">
    <source>
        <dbReference type="EMBL" id="RHW74444.1"/>
    </source>
</evidence>
<dbReference type="AlphaFoldDB" id="A0A3L6LCQ1"/>
<dbReference type="EMBL" id="QSBY01000001">
    <property type="protein sequence ID" value="RHW74444.1"/>
    <property type="molecule type" value="Genomic_DNA"/>
</dbReference>
<accession>A0A3L6LCQ1</accession>